<gene>
    <name evidence="1" type="ORF">JF290_00295</name>
</gene>
<dbReference type="EMBL" id="JAELVR010000001">
    <property type="protein sequence ID" value="MBJ6369949.1"/>
    <property type="molecule type" value="Genomic_DNA"/>
</dbReference>
<accession>A0A8J7JEJ7</accession>
<dbReference type="Proteomes" id="UP000619079">
    <property type="component" value="Unassembled WGS sequence"/>
</dbReference>
<keyword evidence="2" id="KW-1185">Reference proteome</keyword>
<protein>
    <submittedName>
        <fullName evidence="1">YHS domain protein</fullName>
    </submittedName>
</protein>
<organism evidence="1 2">
    <name type="scientific">Sedimentitalea arenosa</name>
    <dbReference type="NCBI Taxonomy" id="2798803"/>
    <lineage>
        <taxon>Bacteria</taxon>
        <taxon>Pseudomonadati</taxon>
        <taxon>Pseudomonadota</taxon>
        <taxon>Alphaproteobacteria</taxon>
        <taxon>Rhodobacterales</taxon>
        <taxon>Paracoccaceae</taxon>
        <taxon>Sedimentitalea</taxon>
    </lineage>
</organism>
<name>A0A8J7JEJ7_9RHOB</name>
<proteinExistence type="predicted"/>
<comment type="caution">
    <text evidence="1">The sequence shown here is derived from an EMBL/GenBank/DDBJ whole genome shotgun (WGS) entry which is preliminary data.</text>
</comment>
<reference evidence="1" key="1">
    <citation type="submission" date="2020-12" db="EMBL/GenBank/DDBJ databases">
        <title>Sedimentitalea sp. nov., isolated from sand in Incheon.</title>
        <authorList>
            <person name="Kim W."/>
        </authorList>
    </citation>
    <scope>NUCLEOTIDE SEQUENCE</scope>
    <source>
        <strain evidence="1">CAU 1593</strain>
    </source>
</reference>
<dbReference type="AlphaFoldDB" id="A0A8J7JEJ7"/>
<evidence type="ECO:0000313" key="1">
    <source>
        <dbReference type="EMBL" id="MBJ6369949.1"/>
    </source>
</evidence>
<evidence type="ECO:0000313" key="2">
    <source>
        <dbReference type="Proteomes" id="UP000619079"/>
    </source>
</evidence>
<sequence length="124" mass="13796">MFQSSGGIALGGVDAVSYFTEGAPRLGSPAHSVMWKGAVWQFASRSNRERFEANPWAYAPQYGGYCAYGVSRGKTVKADPTVWELRDGKLYLIRDRTVRVLWENELPENIRAADAAWPAVLINE</sequence>
<dbReference type="NCBIfam" id="NF041384">
    <property type="entry name" value="YHS_seleno_dom"/>
    <property type="match status" value="1"/>
</dbReference>